<evidence type="ECO:0000256" key="2">
    <source>
        <dbReference type="ARBA" id="ARBA00022833"/>
    </source>
</evidence>
<dbReference type="InterPro" id="IPR043140">
    <property type="entry name" value="Ribosomal_uS14_sf"/>
</dbReference>
<dbReference type="InterPro" id="IPR001209">
    <property type="entry name" value="Ribosomal_uS14"/>
</dbReference>
<keyword evidence="2" id="KW-0862">Zinc</keyword>
<name>A0A133UYK9_9EURY</name>
<dbReference type="Gene3D" id="4.10.830.10">
    <property type="entry name" value="30s Ribosomal Protein S14, Chain N"/>
    <property type="match status" value="1"/>
</dbReference>
<sequence>MISDKEEKDKKAQKCNRCGARGAVYHQMGLNLCRRCFREIAAKMGFKKYE</sequence>
<dbReference type="NCBIfam" id="NF004424">
    <property type="entry name" value="PRK05766.1"/>
    <property type="match status" value="1"/>
</dbReference>
<dbReference type="GO" id="GO:0008270">
    <property type="term" value="F:zinc ion binding"/>
    <property type="evidence" value="ECO:0007669"/>
    <property type="project" value="InterPro"/>
</dbReference>
<proteinExistence type="predicted"/>
<dbReference type="AlphaFoldDB" id="A0A133UYK9"/>
<comment type="caution">
    <text evidence="5">The sequence shown here is derived from an EMBL/GenBank/DDBJ whole genome shotgun (WGS) entry which is preliminary data.</text>
</comment>
<gene>
    <name evidence="5" type="primary">rps14P</name>
    <name evidence="5" type="ORF">AKJ42_03460</name>
</gene>
<organism evidence="5 6">
    <name type="scientific">candidate division MSBL1 archaeon SCGC-AAA261C02</name>
    <dbReference type="NCBI Taxonomy" id="1698272"/>
    <lineage>
        <taxon>Archaea</taxon>
        <taxon>Methanobacteriati</taxon>
        <taxon>Methanobacteriota</taxon>
        <taxon>candidate division MSBL1</taxon>
    </lineage>
</organism>
<evidence type="ECO:0000313" key="6">
    <source>
        <dbReference type="Proteomes" id="UP000070520"/>
    </source>
</evidence>
<evidence type="ECO:0000313" key="5">
    <source>
        <dbReference type="EMBL" id="KXA99265.1"/>
    </source>
</evidence>
<comment type="cofactor">
    <cofactor evidence="1">
        <name>Zn(2+)</name>
        <dbReference type="ChEBI" id="CHEBI:29105"/>
    </cofactor>
</comment>
<dbReference type="GO" id="GO:0003735">
    <property type="term" value="F:structural constituent of ribosome"/>
    <property type="evidence" value="ECO:0007669"/>
    <property type="project" value="InterPro"/>
</dbReference>
<dbReference type="InterPro" id="IPR039744">
    <property type="entry name" value="RIbosomal_uS14_euk_arc"/>
</dbReference>
<keyword evidence="6" id="KW-1185">Reference proteome</keyword>
<dbReference type="GO" id="GO:0006412">
    <property type="term" value="P:translation"/>
    <property type="evidence" value="ECO:0007669"/>
    <property type="project" value="InterPro"/>
</dbReference>
<evidence type="ECO:0000256" key="1">
    <source>
        <dbReference type="ARBA" id="ARBA00001947"/>
    </source>
</evidence>
<dbReference type="Pfam" id="PF00253">
    <property type="entry name" value="Ribosomal_S14"/>
    <property type="match status" value="1"/>
</dbReference>
<dbReference type="GO" id="GO:0005840">
    <property type="term" value="C:ribosome"/>
    <property type="evidence" value="ECO:0007669"/>
    <property type="project" value="UniProtKB-KW"/>
</dbReference>
<accession>A0A133UYK9</accession>
<dbReference type="InterPro" id="IPR018271">
    <property type="entry name" value="Ribosomal_uS14_CS"/>
</dbReference>
<dbReference type="EMBL" id="LHXW01000055">
    <property type="protein sequence ID" value="KXA99265.1"/>
    <property type="molecule type" value="Genomic_DNA"/>
</dbReference>
<keyword evidence="4" id="KW-0687">Ribonucleoprotein</keyword>
<protein>
    <submittedName>
        <fullName evidence="5">30S ribosomal protein S14</fullName>
    </submittedName>
</protein>
<evidence type="ECO:0000256" key="4">
    <source>
        <dbReference type="ARBA" id="ARBA00023274"/>
    </source>
</evidence>
<reference evidence="5 6" key="1">
    <citation type="journal article" date="2016" name="Sci. Rep.">
        <title>Metabolic traits of an uncultured archaeal lineage -MSBL1- from brine pools of the Red Sea.</title>
        <authorList>
            <person name="Mwirichia R."/>
            <person name="Alam I."/>
            <person name="Rashid M."/>
            <person name="Vinu M."/>
            <person name="Ba-Alawi W."/>
            <person name="Anthony Kamau A."/>
            <person name="Kamanda Ngugi D."/>
            <person name="Goker M."/>
            <person name="Klenk H.P."/>
            <person name="Bajic V."/>
            <person name="Stingl U."/>
        </authorList>
    </citation>
    <scope>NUCLEOTIDE SEQUENCE [LARGE SCALE GENOMIC DNA]</scope>
    <source>
        <strain evidence="5">SCGC-AAA261C02</strain>
    </source>
</reference>
<keyword evidence="3 5" id="KW-0689">Ribosomal protein</keyword>
<dbReference type="PROSITE" id="PS00527">
    <property type="entry name" value="RIBOSOMAL_S14"/>
    <property type="match status" value="1"/>
</dbReference>
<dbReference type="GO" id="GO:1990904">
    <property type="term" value="C:ribonucleoprotein complex"/>
    <property type="evidence" value="ECO:0007669"/>
    <property type="project" value="UniProtKB-KW"/>
</dbReference>
<dbReference type="Proteomes" id="UP000070520">
    <property type="component" value="Unassembled WGS sequence"/>
</dbReference>
<evidence type="ECO:0000256" key="3">
    <source>
        <dbReference type="ARBA" id="ARBA00022980"/>
    </source>
</evidence>